<geneLocation type="plasmid" evidence="2">
    <name>LIBA6289</name>
</geneLocation>
<keyword evidence="1" id="KW-0472">Membrane</keyword>
<feature type="transmembrane region" description="Helical" evidence="1">
    <location>
        <begin position="85"/>
        <end position="101"/>
    </location>
</feature>
<keyword evidence="1" id="KW-1133">Transmembrane helix</keyword>
<sequence>MIEKQLFYNNTNKKIQMYYDLNYKFYNSLDDMRYKKNISIEKVRIKTHLAQLEYNFKIIKYTLTSFYISYICSISFISIKYSNFNLLYNILFILATLAIFCI</sequence>
<dbReference type="EMBL" id="MF547664">
    <property type="protein sequence ID" value="AVX33765.1"/>
    <property type="molecule type" value="Genomic_DNA"/>
</dbReference>
<keyword evidence="2" id="KW-0614">Plasmid</keyword>
<feature type="transmembrane region" description="Helical" evidence="1">
    <location>
        <begin position="58"/>
        <end position="79"/>
    </location>
</feature>
<protein>
    <submittedName>
        <fullName evidence="2">Uncharacterized protein</fullName>
    </submittedName>
</protein>
<dbReference type="AlphaFoldDB" id="A0A2R4NCA3"/>
<keyword evidence="1" id="KW-0812">Transmembrane</keyword>
<organism evidence="2">
    <name type="scientific">Clostridioides difficile</name>
    <name type="common">Peptoclostridium difficile</name>
    <dbReference type="NCBI Taxonomy" id="1496"/>
    <lineage>
        <taxon>Bacteria</taxon>
        <taxon>Bacillati</taxon>
        <taxon>Bacillota</taxon>
        <taxon>Clostridia</taxon>
        <taxon>Peptostreptococcales</taxon>
        <taxon>Peptostreptococcaceae</taxon>
        <taxon>Clostridioides</taxon>
    </lineage>
</organism>
<proteinExistence type="predicted"/>
<reference evidence="2" key="1">
    <citation type="journal article" date="2018" name="Genome Biol. Evol.">
        <title>Two Groups of Cocirculating, Epidemic Clostridiodes difficile Strains Microdiversify through Different Mechanisms.</title>
        <authorList>
            <person name="Murillo T."/>
            <person name="Ramirez-Vargas G."/>
            <person name="Riedel T."/>
            <person name="Overmann J."/>
            <person name="Andersen J.M."/>
            <person name="Guzman-Verri C."/>
            <person name="Chaves-Olarte E."/>
            <person name="Rodriguez C."/>
        </authorList>
    </citation>
    <scope>NUCLEOTIDE SEQUENCE</scope>
    <source>
        <strain evidence="2">LIBA-6289</strain>
        <plasmid evidence="2">LIBA6289</plasmid>
    </source>
</reference>
<evidence type="ECO:0000256" key="1">
    <source>
        <dbReference type="SAM" id="Phobius"/>
    </source>
</evidence>
<accession>A0A2R4NCA3</accession>
<name>A0A2R4NCA3_CLODI</name>
<evidence type="ECO:0000313" key="2">
    <source>
        <dbReference type="EMBL" id="AVX33765.1"/>
    </source>
</evidence>
<gene>
    <name evidence="2" type="ORF">plasmid_LIBA6289_00080</name>
</gene>